<dbReference type="InterPro" id="IPR000719">
    <property type="entry name" value="Prot_kinase_dom"/>
</dbReference>
<feature type="binding site" evidence="5">
    <location>
        <position position="47"/>
    </location>
    <ligand>
        <name>ATP</name>
        <dbReference type="ChEBI" id="CHEBI:30616"/>
    </ligand>
</feature>
<dbReference type="GO" id="GO:0016020">
    <property type="term" value="C:membrane"/>
    <property type="evidence" value="ECO:0007669"/>
    <property type="project" value="TreeGrafter"/>
</dbReference>
<dbReference type="SMART" id="SM00220">
    <property type="entry name" value="S_TKc"/>
    <property type="match status" value="1"/>
</dbReference>
<evidence type="ECO:0000313" key="8">
    <source>
        <dbReference type="Proteomes" id="UP001162001"/>
    </source>
</evidence>
<accession>A0A7D3QV35</accession>
<reference evidence="7 8" key="1">
    <citation type="submission" date="2020-04" db="EMBL/GenBank/DDBJ databases">
        <title>Advantages and limits of metagenomic assembly and binning of a giant virus.</title>
        <authorList>
            <person name="Schulz F."/>
            <person name="Andreani J."/>
            <person name="Francis R."/>
            <person name="Boudjemaa H."/>
            <person name="Bou Khalil J.Y."/>
            <person name="Lee J."/>
            <person name="La Scola B."/>
            <person name="Woyke T."/>
        </authorList>
    </citation>
    <scope>NUCLEOTIDE SEQUENCE [LARGE SCALE GENOMIC DNA]</scope>
    <source>
        <strain evidence="7 8">FV1/VV64</strain>
    </source>
</reference>
<dbReference type="InterPro" id="IPR017441">
    <property type="entry name" value="Protein_kinase_ATP_BS"/>
</dbReference>
<evidence type="ECO:0000313" key="7">
    <source>
        <dbReference type="EMBL" id="QKF93626.1"/>
    </source>
</evidence>
<dbReference type="Proteomes" id="UP001162001">
    <property type="component" value="Segment"/>
</dbReference>
<dbReference type="EMBL" id="MT418680">
    <property type="protein sequence ID" value="QKF93626.1"/>
    <property type="molecule type" value="Genomic_DNA"/>
</dbReference>
<dbReference type="InterPro" id="IPR045269">
    <property type="entry name" value="Atg1-like"/>
</dbReference>
<keyword evidence="1" id="KW-0808">Transferase</keyword>
<dbReference type="InterPro" id="IPR011009">
    <property type="entry name" value="Kinase-like_dom_sf"/>
</dbReference>
<dbReference type="PROSITE" id="PS00108">
    <property type="entry name" value="PROTEIN_KINASE_ST"/>
    <property type="match status" value="1"/>
</dbReference>
<dbReference type="Pfam" id="PF00069">
    <property type="entry name" value="Pkinase"/>
    <property type="match status" value="1"/>
</dbReference>
<organism evidence="7 8">
    <name type="scientific">Fadolivirus FV1/VV64</name>
    <dbReference type="NCBI Taxonomy" id="3070911"/>
    <lineage>
        <taxon>Viruses</taxon>
        <taxon>Varidnaviria</taxon>
        <taxon>Bamfordvirae</taxon>
        <taxon>Nucleocytoviricota</taxon>
        <taxon>Megaviricetes</taxon>
        <taxon>Imitervirales</taxon>
        <taxon>Mimiviridae</taxon>
        <taxon>Klosneuvirinae</taxon>
        <taxon>Fadolivirus</taxon>
        <taxon>Fadolivirus algeromassiliense</taxon>
    </lineage>
</organism>
<dbReference type="GO" id="GO:0005524">
    <property type="term" value="F:ATP binding"/>
    <property type="evidence" value="ECO:0007669"/>
    <property type="project" value="UniProtKB-UniRule"/>
</dbReference>
<evidence type="ECO:0000259" key="6">
    <source>
        <dbReference type="PROSITE" id="PS50011"/>
    </source>
</evidence>
<evidence type="ECO:0000256" key="4">
    <source>
        <dbReference type="ARBA" id="ARBA00022840"/>
    </source>
</evidence>
<keyword evidence="8" id="KW-1185">Reference proteome</keyword>
<dbReference type="PANTHER" id="PTHR24348">
    <property type="entry name" value="SERINE/THREONINE-PROTEIN KINASE UNC-51-RELATED"/>
    <property type="match status" value="1"/>
</dbReference>
<dbReference type="PROSITE" id="PS00107">
    <property type="entry name" value="PROTEIN_KINASE_ATP"/>
    <property type="match status" value="1"/>
</dbReference>
<dbReference type="SUPFAM" id="SSF56112">
    <property type="entry name" value="Protein kinase-like (PK-like)"/>
    <property type="match status" value="1"/>
</dbReference>
<dbReference type="InterPro" id="IPR008271">
    <property type="entry name" value="Ser/Thr_kinase_AS"/>
</dbReference>
<dbReference type="PANTHER" id="PTHR24348:SF22">
    <property type="entry name" value="NON-SPECIFIC SERINE_THREONINE PROTEIN KINASE"/>
    <property type="match status" value="1"/>
</dbReference>
<keyword evidence="4 5" id="KW-0067">ATP-binding</keyword>
<gene>
    <name evidence="7" type="ORF">Fadolivirus_1_168</name>
</gene>
<dbReference type="PROSITE" id="PS50011">
    <property type="entry name" value="PROTEIN_KINASE_DOM"/>
    <property type="match status" value="1"/>
</dbReference>
<sequence>MEKIGNYKFTRTKESELGRGSFSTVYLGFYDGPDTPNIKNTTKVAIKIIKLINLTTKAHEVLNDEISIMNMIKDNPHPNIVGCYDVIQSSNELYIVMEFCDSGDLGSILKKPIAERFAQFYFCQLANGLRYLDKHKIIHRDIKPKNILLTNSRKVLKIADFGFAKKIKNQSLHDTICGSPLFMAPEIMNSNRYNNQTDLWSIGMILYVMLYGNHPFANCKSLQDLKDSLSKTMIEIPPSNTKNKNVSDECLELLNQLLQKKVDQRIHWDDFFEHPWVKKYQYEIPTTNKKNEEYEKQLYSTSVGSLSKEEGQDAMNSLSKNSYIGSNPIIRMSCLEKLDIDDAFCDRIEGNLTVSMKDKNKTIQTNEPVKMKYSQDELLFEMDLDDSYDKKKSGKKIIEKKISK</sequence>
<evidence type="ECO:0000256" key="5">
    <source>
        <dbReference type="PROSITE-ProRule" id="PRU10141"/>
    </source>
</evidence>
<feature type="domain" description="Protein kinase" evidence="6">
    <location>
        <begin position="11"/>
        <end position="277"/>
    </location>
</feature>
<evidence type="ECO:0000256" key="1">
    <source>
        <dbReference type="ARBA" id="ARBA00022679"/>
    </source>
</evidence>
<protein>
    <submittedName>
        <fullName evidence="7">Serine/threonine-protein kinase</fullName>
    </submittedName>
</protein>
<dbReference type="Gene3D" id="1.10.510.10">
    <property type="entry name" value="Transferase(Phosphotransferase) domain 1"/>
    <property type="match status" value="1"/>
</dbReference>
<dbReference type="GO" id="GO:0004674">
    <property type="term" value="F:protein serine/threonine kinase activity"/>
    <property type="evidence" value="ECO:0007669"/>
    <property type="project" value="InterPro"/>
</dbReference>
<proteinExistence type="predicted"/>
<keyword evidence="3 7" id="KW-0418">Kinase</keyword>
<name>A0A7D3QV35_9VIRU</name>
<evidence type="ECO:0000256" key="3">
    <source>
        <dbReference type="ARBA" id="ARBA00022777"/>
    </source>
</evidence>
<keyword evidence="2 5" id="KW-0547">Nucleotide-binding</keyword>
<dbReference type="FunFam" id="1.10.510.10:FF:000571">
    <property type="entry name" value="Maternal embryonic leucine zipper kinase"/>
    <property type="match status" value="1"/>
</dbReference>
<evidence type="ECO:0000256" key="2">
    <source>
        <dbReference type="ARBA" id="ARBA00022741"/>
    </source>
</evidence>